<evidence type="ECO:0000256" key="4">
    <source>
        <dbReference type="ARBA" id="ARBA00022692"/>
    </source>
</evidence>
<evidence type="ECO:0000256" key="5">
    <source>
        <dbReference type="ARBA" id="ARBA00022989"/>
    </source>
</evidence>
<dbReference type="InterPro" id="IPR000515">
    <property type="entry name" value="MetI-like"/>
</dbReference>
<accession>A0A381XRV9</accession>
<evidence type="ECO:0000256" key="1">
    <source>
        <dbReference type="ARBA" id="ARBA00004651"/>
    </source>
</evidence>
<organism evidence="9">
    <name type="scientific">marine metagenome</name>
    <dbReference type="NCBI Taxonomy" id="408172"/>
    <lineage>
        <taxon>unclassified sequences</taxon>
        <taxon>metagenomes</taxon>
        <taxon>ecological metagenomes</taxon>
    </lineage>
</organism>
<gene>
    <name evidence="9" type="ORF">METZ01_LOCUS120343</name>
</gene>
<dbReference type="EMBL" id="UINC01016158">
    <property type="protein sequence ID" value="SVA67489.1"/>
    <property type="molecule type" value="Genomic_DNA"/>
</dbReference>
<dbReference type="PROSITE" id="PS50928">
    <property type="entry name" value="ABC_TM1"/>
    <property type="match status" value="1"/>
</dbReference>
<dbReference type="PANTHER" id="PTHR43163">
    <property type="entry name" value="DIPEPTIDE TRANSPORT SYSTEM PERMEASE PROTEIN DPPB-RELATED"/>
    <property type="match status" value="1"/>
</dbReference>
<evidence type="ECO:0000313" key="9">
    <source>
        <dbReference type="EMBL" id="SVA67489.1"/>
    </source>
</evidence>
<dbReference type="Gene3D" id="1.10.3720.10">
    <property type="entry name" value="MetI-like"/>
    <property type="match status" value="1"/>
</dbReference>
<keyword evidence="5 7" id="KW-1133">Transmembrane helix</keyword>
<comment type="subcellular location">
    <subcellularLocation>
        <location evidence="1">Cell membrane</location>
        <topology evidence="1">Multi-pass membrane protein</topology>
    </subcellularLocation>
</comment>
<dbReference type="InterPro" id="IPR035906">
    <property type="entry name" value="MetI-like_sf"/>
</dbReference>
<dbReference type="CDD" id="cd06261">
    <property type="entry name" value="TM_PBP2"/>
    <property type="match status" value="1"/>
</dbReference>
<evidence type="ECO:0000256" key="7">
    <source>
        <dbReference type="SAM" id="Phobius"/>
    </source>
</evidence>
<protein>
    <recommendedName>
        <fullName evidence="8">ABC transmembrane type-1 domain-containing protein</fullName>
    </recommendedName>
</protein>
<sequence length="135" mass="14673">MILPILTLSLGLTAVMTRVTRSSVLEVVQEDYVRTARAKGLSQRAALWGHVLRNALVPVLTIGGLLVATVVTGTLVIENVFALPGLGKLIFDAISNRDLMVVKNLVLLFAAIVVFVNFVVDILYALVDPRIRIHT</sequence>
<name>A0A381XRV9_9ZZZZ</name>
<dbReference type="AlphaFoldDB" id="A0A381XRV9"/>
<dbReference type="SUPFAM" id="SSF161098">
    <property type="entry name" value="MetI-like"/>
    <property type="match status" value="1"/>
</dbReference>
<evidence type="ECO:0000256" key="6">
    <source>
        <dbReference type="ARBA" id="ARBA00023136"/>
    </source>
</evidence>
<keyword evidence="6 7" id="KW-0472">Membrane</keyword>
<evidence type="ECO:0000256" key="2">
    <source>
        <dbReference type="ARBA" id="ARBA00022448"/>
    </source>
</evidence>
<feature type="domain" description="ABC transmembrane type-1" evidence="8">
    <location>
        <begin position="1"/>
        <end position="124"/>
    </location>
</feature>
<feature type="transmembrane region" description="Helical" evidence="7">
    <location>
        <begin position="55"/>
        <end position="84"/>
    </location>
</feature>
<keyword evidence="4 7" id="KW-0812">Transmembrane</keyword>
<evidence type="ECO:0000259" key="8">
    <source>
        <dbReference type="PROSITE" id="PS50928"/>
    </source>
</evidence>
<dbReference type="PANTHER" id="PTHR43163:SF6">
    <property type="entry name" value="DIPEPTIDE TRANSPORT SYSTEM PERMEASE PROTEIN DPPB-RELATED"/>
    <property type="match status" value="1"/>
</dbReference>
<dbReference type="GO" id="GO:0005886">
    <property type="term" value="C:plasma membrane"/>
    <property type="evidence" value="ECO:0007669"/>
    <property type="project" value="UniProtKB-SubCell"/>
</dbReference>
<reference evidence="9" key="1">
    <citation type="submission" date="2018-05" db="EMBL/GenBank/DDBJ databases">
        <authorList>
            <person name="Lanie J.A."/>
            <person name="Ng W.-L."/>
            <person name="Kazmierczak K.M."/>
            <person name="Andrzejewski T.M."/>
            <person name="Davidsen T.M."/>
            <person name="Wayne K.J."/>
            <person name="Tettelin H."/>
            <person name="Glass J.I."/>
            <person name="Rusch D."/>
            <person name="Podicherti R."/>
            <person name="Tsui H.-C.T."/>
            <person name="Winkler M.E."/>
        </authorList>
    </citation>
    <scope>NUCLEOTIDE SEQUENCE</scope>
</reference>
<feature type="transmembrane region" description="Helical" evidence="7">
    <location>
        <begin position="105"/>
        <end position="127"/>
    </location>
</feature>
<keyword evidence="2" id="KW-0813">Transport</keyword>
<keyword evidence="3" id="KW-1003">Cell membrane</keyword>
<evidence type="ECO:0000256" key="3">
    <source>
        <dbReference type="ARBA" id="ARBA00022475"/>
    </source>
</evidence>
<proteinExistence type="predicted"/>
<dbReference type="GO" id="GO:0071916">
    <property type="term" value="F:dipeptide transmembrane transporter activity"/>
    <property type="evidence" value="ECO:0007669"/>
    <property type="project" value="TreeGrafter"/>
</dbReference>
<dbReference type="Pfam" id="PF00528">
    <property type="entry name" value="BPD_transp_1"/>
    <property type="match status" value="1"/>
</dbReference>